<name>A0A0F9EPS2_9ZZZZ</name>
<protein>
    <recommendedName>
        <fullName evidence="2">Phage tail tape measure protein domain-containing protein</fullName>
    </recommendedName>
</protein>
<accession>A0A0F9EPS2</accession>
<dbReference type="NCBIfam" id="TIGR01760">
    <property type="entry name" value="tape_meas_TP901"/>
    <property type="match status" value="2"/>
</dbReference>
<keyword evidence="1" id="KW-0175">Coiled coil</keyword>
<sequence length="356" mass="37027">MAVEKIILEILTQVGKAKKDIDSLKNKAKGLNKEVNQTAKLMKKAGQAMLAFASIGVITTAIKNMVNLNIEFEKTLTNVLTLLDATTKAKFGDFLEAGSLRTMSKFGLEVNDVNKALFDTVSAGIKAGDSIKFLGVASKLAIAGVTDLSIAVDGMTSIMNAYALSIEAQNVGILAPTMRLAGVGFEEMLAAMALLTKQGIQTDSATTALRATVNALINATPAAEKAFADLGIATGITAIQTNGLGVTLGQVAVATEDNIDVLTVLIENVRALTAVAALGTEEGLAEYDLILKEILTDTGENSSAAQAFAAQMGTLRKRIDEAKGAWKELMITASGKGEGEQGGLKAIFGGAAIAMR</sequence>
<dbReference type="EMBL" id="LAZR01024149">
    <property type="protein sequence ID" value="KKL76123.1"/>
    <property type="molecule type" value="Genomic_DNA"/>
</dbReference>
<dbReference type="AlphaFoldDB" id="A0A0F9EPS2"/>
<dbReference type="Pfam" id="PF10145">
    <property type="entry name" value="PhageMin_Tail"/>
    <property type="match status" value="1"/>
</dbReference>
<feature type="non-terminal residue" evidence="3">
    <location>
        <position position="356"/>
    </location>
</feature>
<gene>
    <name evidence="3" type="ORF">LCGC14_2048010</name>
</gene>
<evidence type="ECO:0000259" key="2">
    <source>
        <dbReference type="Pfam" id="PF10145"/>
    </source>
</evidence>
<dbReference type="InterPro" id="IPR010090">
    <property type="entry name" value="Phage_tape_meas"/>
</dbReference>
<comment type="caution">
    <text evidence="3">The sequence shown here is derived from an EMBL/GenBank/DDBJ whole genome shotgun (WGS) entry which is preliminary data.</text>
</comment>
<organism evidence="3">
    <name type="scientific">marine sediment metagenome</name>
    <dbReference type="NCBI Taxonomy" id="412755"/>
    <lineage>
        <taxon>unclassified sequences</taxon>
        <taxon>metagenomes</taxon>
        <taxon>ecological metagenomes</taxon>
    </lineage>
</organism>
<reference evidence="3" key="1">
    <citation type="journal article" date="2015" name="Nature">
        <title>Complex archaea that bridge the gap between prokaryotes and eukaryotes.</title>
        <authorList>
            <person name="Spang A."/>
            <person name="Saw J.H."/>
            <person name="Jorgensen S.L."/>
            <person name="Zaremba-Niedzwiedzka K."/>
            <person name="Martijn J."/>
            <person name="Lind A.E."/>
            <person name="van Eijk R."/>
            <person name="Schleper C."/>
            <person name="Guy L."/>
            <person name="Ettema T.J."/>
        </authorList>
    </citation>
    <scope>NUCLEOTIDE SEQUENCE</scope>
</reference>
<evidence type="ECO:0000313" key="3">
    <source>
        <dbReference type="EMBL" id="KKL76123.1"/>
    </source>
</evidence>
<evidence type="ECO:0000256" key="1">
    <source>
        <dbReference type="SAM" id="Coils"/>
    </source>
</evidence>
<feature type="coiled-coil region" evidence="1">
    <location>
        <begin position="14"/>
        <end position="41"/>
    </location>
</feature>
<proteinExistence type="predicted"/>
<feature type="domain" description="Phage tail tape measure protein" evidence="2">
    <location>
        <begin position="174"/>
        <end position="257"/>
    </location>
</feature>